<organism evidence="1 2">
    <name type="scientific">Cytophaga hutchinsonii (strain ATCC 33406 / DSM 1761 / CIP 103989 / NBRC 15051 / NCIMB 9469 / D465)</name>
    <dbReference type="NCBI Taxonomy" id="269798"/>
    <lineage>
        <taxon>Bacteria</taxon>
        <taxon>Pseudomonadati</taxon>
        <taxon>Bacteroidota</taxon>
        <taxon>Cytophagia</taxon>
        <taxon>Cytophagales</taxon>
        <taxon>Cytophagaceae</taxon>
        <taxon>Cytophaga</taxon>
    </lineage>
</organism>
<proteinExistence type="predicted"/>
<sequence length="137" mass="15571">MKALVDNVIGKEYQYNFVERTDCNNSRIKYLGTVTTIKNKKFKLVNSFFVLGQSCRGISRIVVYDMNNKYVGNYHVGMPGNLPDTLINNNLIYLKNDDNCKAKKGTKISFEQGLPESIFIPCSNLDTGDLYTYSSEE</sequence>
<gene>
    <name evidence="1" type="ordered locus">CHU_0330</name>
</gene>
<accession>A0A6N4SMW6</accession>
<protein>
    <submittedName>
        <fullName evidence="1">Uncharacterized protein</fullName>
    </submittedName>
</protein>
<evidence type="ECO:0000313" key="2">
    <source>
        <dbReference type="Proteomes" id="UP000001822"/>
    </source>
</evidence>
<reference evidence="1 2" key="1">
    <citation type="journal article" date="2007" name="Appl. Environ. Microbiol.">
        <title>Genome sequence of the cellulolytic gliding bacterium Cytophaga hutchinsonii.</title>
        <authorList>
            <person name="Xie G."/>
            <person name="Bruce D.C."/>
            <person name="Challacombe J.F."/>
            <person name="Chertkov O."/>
            <person name="Detter J.C."/>
            <person name="Gilna P."/>
            <person name="Han C.S."/>
            <person name="Lucas S."/>
            <person name="Misra M."/>
            <person name="Myers G.L."/>
            <person name="Richardson P."/>
            <person name="Tapia R."/>
            <person name="Thayer N."/>
            <person name="Thompson L.S."/>
            <person name="Brettin T.S."/>
            <person name="Henrissat B."/>
            <person name="Wilson D.B."/>
            <person name="McBride M.J."/>
        </authorList>
    </citation>
    <scope>NUCLEOTIDE SEQUENCE [LARGE SCALE GENOMIC DNA]</scope>
    <source>
        <strain evidence="2">ATCC 33406 / DSM 1761 / CIP 103989 / NBRC 15051 / NCIMB 9469 / D465</strain>
    </source>
</reference>
<dbReference type="AlphaFoldDB" id="A0A6N4SMW6"/>
<dbReference type="KEGG" id="chu:CHU_0330"/>
<evidence type="ECO:0000313" key="1">
    <source>
        <dbReference type="EMBL" id="ABG57620.1"/>
    </source>
</evidence>
<keyword evidence="2" id="KW-1185">Reference proteome</keyword>
<name>A0A6N4SMW6_CYTH3</name>
<dbReference type="Proteomes" id="UP000001822">
    <property type="component" value="Chromosome"/>
</dbReference>
<dbReference type="RefSeq" id="WP_011583736.1">
    <property type="nucleotide sequence ID" value="NC_008255.1"/>
</dbReference>
<dbReference type="EMBL" id="CP000383">
    <property type="protein sequence ID" value="ABG57620.1"/>
    <property type="molecule type" value="Genomic_DNA"/>
</dbReference>